<accession>A0ABT3BEM0</accession>
<reference evidence="12 13" key="1">
    <citation type="submission" date="2022-04" db="EMBL/GenBank/DDBJ databases">
        <title>Roseobacter sp. WL0113 is a bacterium isolated from neritic sediment.</title>
        <authorList>
            <person name="Wang L."/>
            <person name="He W."/>
            <person name="Zhang D.-F."/>
        </authorList>
    </citation>
    <scope>NUCLEOTIDE SEQUENCE [LARGE SCALE GENOMIC DNA]</scope>
    <source>
        <strain evidence="12 13">WL0113</strain>
    </source>
</reference>
<feature type="transmembrane region" description="Helical" evidence="7">
    <location>
        <begin position="548"/>
        <end position="571"/>
    </location>
</feature>
<comment type="caution">
    <text evidence="12">The sequence shown here is derived from an EMBL/GenBank/DDBJ whole genome shotgun (WGS) entry which is preliminary data.</text>
</comment>
<sequence length="779" mass="84517">MRRVLTALLTVVLALWVGVAAAQHTAPEGLDYDAWEQLAELSETAIDNQESSSEQFEALRSSIADFRARFSSARSVNAERIATLRAQIEALGPAPEDGSEPAELAARRAELETQLQTLQAPVQVADEAFRRADGLIREIDIIIRERQAERLLSLGPSPLNPVHWPIALREFGTILSRLGEESQSWADPENRRQLRENAPLTLLLFAVGLLLIIRGRAWAGFALSHLRRWGGPGSGVWRFLVSLFRIIIPLIGLVIFVEALRSTGLAGERTNQILDGLPIWGGVLLGFRWLAERLFARDQDDALIHLTDAKRSQARFYTLLLSVLFVMRGAAEMILQFDGAAPETRAVVAFPIVLLTGLVLATIGQLLRGLGTEAAEGEDENARGAGLVRVLRFAGIAMIFVSIAAPAMAAIGYEAAGDALLYPTLVSALLLGLVLVLQRFSADVYCLVTGQGPQGRDALIPVLMGFVLLIAASPLLALAWGARVADLTELWATFSRGFAIGETRISPGDFLTFAIIFVAGYTLTRLIQGALRSNVLPKTRIDIGGQNAIVSGVGYVGIFLAALLAITGAGINLSSLAIVAGALSVGIGFGLQNIVQNFVSGIILLIERPISEGDWIEVGGQMGYVRDISVRSTRIETFDRTDVIVPNADLVSGTVTNFTRGNKVGRLIVQIGVAYGTDTRKVDRILREIAEDQPMVLRNPAPLILFNNFGADSLEFEIRAILRDVNWIMAVKNDINHAIAERFAEEGIEVPFAQRDIWLRNPEVLHPGPSEPSPKDSEG</sequence>
<feature type="transmembrane region" description="Helical" evidence="7">
    <location>
        <begin position="316"/>
        <end position="335"/>
    </location>
</feature>
<dbReference type="Gene3D" id="3.30.70.100">
    <property type="match status" value="1"/>
</dbReference>
<dbReference type="SUPFAM" id="SSF82689">
    <property type="entry name" value="Mechanosensitive channel protein MscS (YggB), C-terminal domain"/>
    <property type="match status" value="1"/>
</dbReference>
<comment type="similarity">
    <text evidence="2">Belongs to the MscS (TC 1.A.23) family.</text>
</comment>
<evidence type="ECO:0000256" key="7">
    <source>
        <dbReference type="SAM" id="Phobius"/>
    </source>
</evidence>
<dbReference type="PANTHER" id="PTHR30347">
    <property type="entry name" value="POTASSIUM CHANNEL RELATED"/>
    <property type="match status" value="1"/>
</dbReference>
<feature type="domain" description="Mechanosensitive ion channel MscS C-terminal" evidence="11">
    <location>
        <begin position="669"/>
        <end position="749"/>
    </location>
</feature>
<evidence type="ECO:0000256" key="1">
    <source>
        <dbReference type="ARBA" id="ARBA00004651"/>
    </source>
</evidence>
<organism evidence="12 13">
    <name type="scientific">Roseobacter sinensis</name>
    <dbReference type="NCBI Taxonomy" id="2931391"/>
    <lineage>
        <taxon>Bacteria</taxon>
        <taxon>Pseudomonadati</taxon>
        <taxon>Pseudomonadota</taxon>
        <taxon>Alphaproteobacteria</taxon>
        <taxon>Rhodobacterales</taxon>
        <taxon>Roseobacteraceae</taxon>
        <taxon>Roseobacter</taxon>
    </lineage>
</organism>
<feature type="transmembrane region" description="Helical" evidence="7">
    <location>
        <begin position="235"/>
        <end position="257"/>
    </location>
</feature>
<evidence type="ECO:0000256" key="4">
    <source>
        <dbReference type="ARBA" id="ARBA00022692"/>
    </source>
</evidence>
<keyword evidence="6 7" id="KW-0472">Membrane</keyword>
<evidence type="ECO:0000256" key="6">
    <source>
        <dbReference type="ARBA" id="ARBA00023136"/>
    </source>
</evidence>
<keyword evidence="8" id="KW-0732">Signal</keyword>
<feature type="domain" description="Mechanosensitive ion channel MscS" evidence="9">
    <location>
        <begin position="593"/>
        <end position="660"/>
    </location>
</feature>
<dbReference type="InterPro" id="IPR011014">
    <property type="entry name" value="MscS_channel_TM-2"/>
</dbReference>
<keyword evidence="4 7" id="KW-0812">Transmembrane</keyword>
<evidence type="ECO:0000256" key="3">
    <source>
        <dbReference type="ARBA" id="ARBA00022475"/>
    </source>
</evidence>
<feature type="transmembrane region" description="Helical" evidence="7">
    <location>
        <begin position="419"/>
        <end position="437"/>
    </location>
</feature>
<feature type="transmembrane region" description="Helical" evidence="7">
    <location>
        <begin position="577"/>
        <end position="606"/>
    </location>
</feature>
<evidence type="ECO:0000259" key="11">
    <source>
        <dbReference type="Pfam" id="PF21082"/>
    </source>
</evidence>
<keyword evidence="5 7" id="KW-1133">Transmembrane helix</keyword>
<evidence type="ECO:0000259" key="10">
    <source>
        <dbReference type="Pfam" id="PF12607"/>
    </source>
</evidence>
<dbReference type="InterPro" id="IPR006685">
    <property type="entry name" value="MscS_channel_2nd"/>
</dbReference>
<feature type="transmembrane region" description="Helical" evidence="7">
    <location>
        <begin position="347"/>
        <end position="370"/>
    </location>
</feature>
<keyword evidence="13" id="KW-1185">Reference proteome</keyword>
<evidence type="ECO:0000313" key="12">
    <source>
        <dbReference type="EMBL" id="MCV3272010.1"/>
    </source>
</evidence>
<name>A0ABT3BEM0_9RHOB</name>
<dbReference type="RefSeq" id="WP_263844335.1">
    <property type="nucleotide sequence ID" value="NZ_JALIEB010000006.1"/>
</dbReference>
<dbReference type="EMBL" id="JALIEB010000006">
    <property type="protein sequence ID" value="MCV3272010.1"/>
    <property type="molecule type" value="Genomic_DNA"/>
</dbReference>
<feature type="transmembrane region" description="Helical" evidence="7">
    <location>
        <begin position="458"/>
        <end position="482"/>
    </location>
</feature>
<dbReference type="InterPro" id="IPR010920">
    <property type="entry name" value="LSM_dom_sf"/>
</dbReference>
<dbReference type="Proteomes" id="UP001208690">
    <property type="component" value="Unassembled WGS sequence"/>
</dbReference>
<feature type="transmembrane region" description="Helical" evidence="7">
    <location>
        <begin position="390"/>
        <end position="413"/>
    </location>
</feature>
<dbReference type="Pfam" id="PF00924">
    <property type="entry name" value="MS_channel_2nd"/>
    <property type="match status" value="1"/>
</dbReference>
<dbReference type="InterPro" id="IPR049278">
    <property type="entry name" value="MS_channel_C"/>
</dbReference>
<feature type="transmembrane region" description="Helical" evidence="7">
    <location>
        <begin position="200"/>
        <end position="223"/>
    </location>
</feature>
<dbReference type="SUPFAM" id="SSF50182">
    <property type="entry name" value="Sm-like ribonucleoproteins"/>
    <property type="match status" value="1"/>
</dbReference>
<feature type="transmembrane region" description="Helical" evidence="7">
    <location>
        <begin position="510"/>
        <end position="527"/>
    </location>
</feature>
<dbReference type="PANTHER" id="PTHR30347:SF1">
    <property type="entry name" value="MECHANOSENSITIVE CHANNEL MSCK"/>
    <property type="match status" value="1"/>
</dbReference>
<evidence type="ECO:0000313" key="13">
    <source>
        <dbReference type="Proteomes" id="UP001208690"/>
    </source>
</evidence>
<dbReference type="Pfam" id="PF12607">
    <property type="entry name" value="DUF3772"/>
    <property type="match status" value="1"/>
</dbReference>
<dbReference type="InterPro" id="IPR052702">
    <property type="entry name" value="MscS-like_channel"/>
</dbReference>
<dbReference type="Gene3D" id="2.30.30.60">
    <property type="match status" value="1"/>
</dbReference>
<gene>
    <name evidence="12" type="ORF">MUB52_11285</name>
</gene>
<evidence type="ECO:0000256" key="5">
    <source>
        <dbReference type="ARBA" id="ARBA00022989"/>
    </source>
</evidence>
<protein>
    <submittedName>
        <fullName evidence="12">DUF3772 domain-containing protein</fullName>
    </submittedName>
</protein>
<feature type="signal peptide" evidence="8">
    <location>
        <begin position="1"/>
        <end position="22"/>
    </location>
</feature>
<proteinExistence type="inferred from homology"/>
<keyword evidence="3" id="KW-1003">Cell membrane</keyword>
<feature type="chain" id="PRO_5045569841" evidence="8">
    <location>
        <begin position="23"/>
        <end position="779"/>
    </location>
</feature>
<dbReference type="InterPro" id="IPR023408">
    <property type="entry name" value="MscS_beta-dom_sf"/>
</dbReference>
<evidence type="ECO:0000259" key="9">
    <source>
        <dbReference type="Pfam" id="PF00924"/>
    </source>
</evidence>
<dbReference type="Pfam" id="PF21082">
    <property type="entry name" value="MS_channel_3rd"/>
    <property type="match status" value="1"/>
</dbReference>
<comment type="subcellular location">
    <subcellularLocation>
        <location evidence="1">Cell membrane</location>
        <topology evidence="1">Multi-pass membrane protein</topology>
    </subcellularLocation>
</comment>
<dbReference type="SUPFAM" id="SSF82861">
    <property type="entry name" value="Mechanosensitive channel protein MscS (YggB), transmembrane region"/>
    <property type="match status" value="1"/>
</dbReference>
<evidence type="ECO:0000256" key="2">
    <source>
        <dbReference type="ARBA" id="ARBA00008017"/>
    </source>
</evidence>
<feature type="domain" description="DUF3772" evidence="10">
    <location>
        <begin position="125"/>
        <end position="182"/>
    </location>
</feature>
<dbReference type="InterPro" id="IPR011066">
    <property type="entry name" value="MscS_channel_C_sf"/>
</dbReference>
<dbReference type="Gene3D" id="1.10.287.1260">
    <property type="match status" value="1"/>
</dbReference>
<evidence type="ECO:0000256" key="8">
    <source>
        <dbReference type="SAM" id="SignalP"/>
    </source>
</evidence>
<dbReference type="InterPro" id="IPR022249">
    <property type="entry name" value="DUF3772"/>
</dbReference>